<proteinExistence type="predicted"/>
<dbReference type="AlphaFoldDB" id="G0PJA1"/>
<dbReference type="EMBL" id="GL380662">
    <property type="protein sequence ID" value="EGT58982.1"/>
    <property type="molecule type" value="Genomic_DNA"/>
</dbReference>
<evidence type="ECO:0000313" key="1">
    <source>
        <dbReference type="EMBL" id="EGT58982.1"/>
    </source>
</evidence>
<organism evidence="2">
    <name type="scientific">Caenorhabditis brenneri</name>
    <name type="common">Nematode worm</name>
    <dbReference type="NCBI Taxonomy" id="135651"/>
    <lineage>
        <taxon>Eukaryota</taxon>
        <taxon>Metazoa</taxon>
        <taxon>Ecdysozoa</taxon>
        <taxon>Nematoda</taxon>
        <taxon>Chromadorea</taxon>
        <taxon>Rhabditida</taxon>
        <taxon>Rhabditina</taxon>
        <taxon>Rhabditomorpha</taxon>
        <taxon>Rhabditoidea</taxon>
        <taxon>Rhabditidae</taxon>
        <taxon>Peloderinae</taxon>
        <taxon>Caenorhabditis</taxon>
    </lineage>
</organism>
<dbReference type="eggNOG" id="ENOG502TG90">
    <property type="taxonomic scope" value="Eukaryota"/>
</dbReference>
<dbReference type="FunCoup" id="G0PJA1">
    <property type="interactions" value="7"/>
</dbReference>
<sequence>MLSGYELLIKAQCSESMNSLGIPEDSVIEALESEQRFDVKSRLCERIAFLIYQDSNFGLLAPSSEPISTCINRLCKSITSFPIENETFVGPCTSSSTTSTENDGSNHSKERILCALLLTTPKGDLPALLSSSSSPFSYPSAASFSQKLLGNDERFLTSMLALLPLIEELDPSSIFHPVSVFLESMHLISYDCEVLIDWINSELAASSLLLRVLKSNCNEKTRRIWKDYVPKKIPASLTITTFRDEPVPTNPQISLKIIEHVGDQKMTKTIHLRDQKFQKVPVEKSEILRNCGYFGKWVEMVVELRQRLRRLLAANLVAGTLNLVLKWCDNFCNLFVEN</sequence>
<dbReference type="InParanoid" id="G0PJA1"/>
<protein>
    <submittedName>
        <fullName evidence="1">Uncharacterized protein</fullName>
    </submittedName>
</protein>
<dbReference type="HOGENOM" id="CLU_925112_0_0_1"/>
<dbReference type="OrthoDB" id="5849727at2759"/>
<accession>G0PJA1</accession>
<keyword evidence="2" id="KW-1185">Reference proteome</keyword>
<dbReference type="Proteomes" id="UP000008068">
    <property type="component" value="Unassembled WGS sequence"/>
</dbReference>
<reference evidence="2" key="1">
    <citation type="submission" date="2011-07" db="EMBL/GenBank/DDBJ databases">
        <authorList>
            <consortium name="Caenorhabditis brenneri Sequencing and Analysis Consortium"/>
            <person name="Wilson R.K."/>
        </authorList>
    </citation>
    <scope>NUCLEOTIDE SEQUENCE [LARGE SCALE GENOMIC DNA]</scope>
    <source>
        <strain evidence="2">PB2801</strain>
    </source>
</reference>
<evidence type="ECO:0000313" key="2">
    <source>
        <dbReference type="Proteomes" id="UP000008068"/>
    </source>
</evidence>
<gene>
    <name evidence="1" type="ORF">CAEBREN_10523</name>
</gene>
<name>G0PJA1_CAEBE</name>
<dbReference type="OMA" id="ISYDCEV"/>